<dbReference type="AlphaFoldDB" id="A0A9W6BP63"/>
<feature type="domain" description="MRN complex-interacting protein N-terminal" evidence="2">
    <location>
        <begin position="8"/>
        <end position="89"/>
    </location>
</feature>
<dbReference type="Proteomes" id="UP001165080">
    <property type="component" value="Unassembled WGS sequence"/>
</dbReference>
<feature type="region of interest" description="Disordered" evidence="1">
    <location>
        <begin position="136"/>
        <end position="357"/>
    </location>
</feature>
<sequence>MPQQFQAVRCYNCSTFQVQQVKKVQIFFCAVCGEKQTIQHIYAISNAAKDIRLHVQRLNTGTAAIEQAEEAAAWQRLHQVQENEQLDGAHPGRQVESASARAAACDWTVYADDAGPGHADDVDDGQCDGLVTVLPDGKRGRAVRGGQSRPCKQRRTGAAEVSMRPWEDDGDNGPPQRTAAQAHHQHRYSRGNLGRPVLQRDGGSSGGRPRQHHQHGQQQSSQPEFQPQPELHSPFSSPRSGARNPFSVPPAPQRQLSQQHQTQVLTTYPRFGGPPSSSVGASAQQGAALQQQHPQQHPPWPLQPLQQQQQPWPQHQQHQRQHDQNPRQHQHQQQRQRPPAPLNQPGPSNASGATTARPPDVAAVIGVRAPLRAAAADAAVNQAPKSFHPAAVSEGGHRAMSWQSGKQPGLPQSQPPSKGSFEAGGKPGLRAPAGAAGACATAGLGPQPCTDVYGQRAGALRQQPAAATAGAKAAGASGGGLWTEFEEEGGHGEWGGADVDGPDEAGFVTCL</sequence>
<gene>
    <name evidence="3" type="primary">PLEST002849</name>
    <name evidence="3" type="ORF">PLESTB_001042200</name>
</gene>
<dbReference type="GO" id="GO:0003682">
    <property type="term" value="F:chromatin binding"/>
    <property type="evidence" value="ECO:0007669"/>
    <property type="project" value="TreeGrafter"/>
</dbReference>
<feature type="compositionally biased region" description="Polar residues" evidence="1">
    <location>
        <begin position="254"/>
        <end position="266"/>
    </location>
</feature>
<feature type="compositionally biased region" description="Polar residues" evidence="1">
    <location>
        <begin position="401"/>
        <end position="417"/>
    </location>
</feature>
<dbReference type="PANTHER" id="PTHR15863">
    <property type="entry name" value="MRN COMPLEX-INTERACTING PROTEIN"/>
    <property type="match status" value="1"/>
</dbReference>
<feature type="region of interest" description="Disordered" evidence="1">
    <location>
        <begin position="388"/>
        <end position="429"/>
    </location>
</feature>
<dbReference type="InterPro" id="IPR049472">
    <property type="entry name" value="MRNIP_N"/>
</dbReference>
<feature type="region of interest" description="Disordered" evidence="1">
    <location>
        <begin position="469"/>
        <end position="511"/>
    </location>
</feature>
<feature type="compositionally biased region" description="Low complexity" evidence="1">
    <location>
        <begin position="303"/>
        <end position="316"/>
    </location>
</feature>
<proteinExistence type="predicted"/>
<feature type="compositionally biased region" description="Low complexity" evidence="1">
    <location>
        <begin position="216"/>
        <end position="230"/>
    </location>
</feature>
<name>A0A9W6BP63_9CHLO</name>
<evidence type="ECO:0000313" key="4">
    <source>
        <dbReference type="Proteomes" id="UP001165080"/>
    </source>
</evidence>
<protein>
    <recommendedName>
        <fullName evidence="2">MRN complex-interacting protein N-terminal domain-containing protein</fullName>
    </recommendedName>
</protein>
<dbReference type="PANTHER" id="PTHR15863:SF2">
    <property type="entry name" value="MRN COMPLEX-INTERACTING PROTEIN"/>
    <property type="match status" value="1"/>
</dbReference>
<feature type="compositionally biased region" description="Low complexity" evidence="1">
    <location>
        <begin position="283"/>
        <end position="295"/>
    </location>
</feature>
<keyword evidence="4" id="KW-1185">Reference proteome</keyword>
<dbReference type="GO" id="GO:0007095">
    <property type="term" value="P:mitotic G2 DNA damage checkpoint signaling"/>
    <property type="evidence" value="ECO:0007669"/>
    <property type="project" value="TreeGrafter"/>
</dbReference>
<dbReference type="InterPro" id="IPR032739">
    <property type="entry name" value="MRNIP"/>
</dbReference>
<evidence type="ECO:0000313" key="3">
    <source>
        <dbReference type="EMBL" id="GLC55901.1"/>
    </source>
</evidence>
<evidence type="ECO:0000259" key="2">
    <source>
        <dbReference type="Pfam" id="PF15749"/>
    </source>
</evidence>
<dbReference type="Pfam" id="PF15749">
    <property type="entry name" value="MRNIP"/>
    <property type="match status" value="1"/>
</dbReference>
<evidence type="ECO:0000256" key="1">
    <source>
        <dbReference type="SAM" id="MobiDB-lite"/>
    </source>
</evidence>
<accession>A0A9W6BP63</accession>
<comment type="caution">
    <text evidence="3">The sequence shown here is derived from an EMBL/GenBank/DDBJ whole genome shotgun (WGS) entry which is preliminary data.</text>
</comment>
<dbReference type="GO" id="GO:0005634">
    <property type="term" value="C:nucleus"/>
    <property type="evidence" value="ECO:0007669"/>
    <property type="project" value="TreeGrafter"/>
</dbReference>
<reference evidence="3 4" key="1">
    <citation type="journal article" date="2023" name="Commun. Biol.">
        <title>Reorganization of the ancestral sex-determining regions during the evolution of trioecy in Pleodorina starrii.</title>
        <authorList>
            <person name="Takahashi K."/>
            <person name="Suzuki S."/>
            <person name="Kawai-Toyooka H."/>
            <person name="Yamamoto K."/>
            <person name="Hamaji T."/>
            <person name="Ootsuki R."/>
            <person name="Yamaguchi H."/>
            <person name="Kawachi M."/>
            <person name="Higashiyama T."/>
            <person name="Nozaki H."/>
        </authorList>
    </citation>
    <scope>NUCLEOTIDE SEQUENCE [LARGE SCALE GENOMIC DNA]</scope>
    <source>
        <strain evidence="3 4">NIES-4479</strain>
    </source>
</reference>
<dbReference type="EMBL" id="BRXU01000014">
    <property type="protein sequence ID" value="GLC55901.1"/>
    <property type="molecule type" value="Genomic_DNA"/>
</dbReference>
<organism evidence="3 4">
    <name type="scientific">Pleodorina starrii</name>
    <dbReference type="NCBI Taxonomy" id="330485"/>
    <lineage>
        <taxon>Eukaryota</taxon>
        <taxon>Viridiplantae</taxon>
        <taxon>Chlorophyta</taxon>
        <taxon>core chlorophytes</taxon>
        <taxon>Chlorophyceae</taxon>
        <taxon>CS clade</taxon>
        <taxon>Chlamydomonadales</taxon>
        <taxon>Volvocaceae</taxon>
        <taxon>Pleodorina</taxon>
    </lineage>
</organism>